<keyword evidence="3" id="KW-1185">Reference proteome</keyword>
<feature type="region of interest" description="Disordered" evidence="1">
    <location>
        <begin position="95"/>
        <end position="178"/>
    </location>
</feature>
<accession>A0ABR0SAJ9</accession>
<gene>
    <name evidence="2" type="ORF">PT974_10686</name>
</gene>
<evidence type="ECO:0000313" key="2">
    <source>
        <dbReference type="EMBL" id="KAK5989186.1"/>
    </source>
</evidence>
<evidence type="ECO:0000313" key="3">
    <source>
        <dbReference type="Proteomes" id="UP001338125"/>
    </source>
</evidence>
<organism evidence="2 3">
    <name type="scientific">Cladobotryum mycophilum</name>
    <dbReference type="NCBI Taxonomy" id="491253"/>
    <lineage>
        <taxon>Eukaryota</taxon>
        <taxon>Fungi</taxon>
        <taxon>Dikarya</taxon>
        <taxon>Ascomycota</taxon>
        <taxon>Pezizomycotina</taxon>
        <taxon>Sordariomycetes</taxon>
        <taxon>Hypocreomycetidae</taxon>
        <taxon>Hypocreales</taxon>
        <taxon>Hypocreaceae</taxon>
        <taxon>Cladobotryum</taxon>
    </lineage>
</organism>
<comment type="caution">
    <text evidence="2">The sequence shown here is derived from an EMBL/GenBank/DDBJ whole genome shotgun (WGS) entry which is preliminary data.</text>
</comment>
<sequence length="270" mass="29225">MATLTMDEQRFVLAEIIKSSSVDVHKLACFIKSNSVIPDWYDMQLPSGRSMNQCIKFAQSLSLPTPSNQQHPVSHNEHAVQNITEYSRYPMVTTSPVSHHSGLPSIAPGHHEILPRPANGVDEIRTPLSPAPKSPARKRGRPSRSDLARQTLQPRYPTPIAPRPPPAAPGSNAPPPRVILPAINRAFEPHTSAPLVHPPPSLANGARSKKRRRPNSPPPTPIVNKTSPPPLPPPASPPPPAVMPIPENDSDGRENSDQSNTKTPTPESSS</sequence>
<evidence type="ECO:0000256" key="1">
    <source>
        <dbReference type="SAM" id="MobiDB-lite"/>
    </source>
</evidence>
<feature type="compositionally biased region" description="Polar residues" evidence="1">
    <location>
        <begin position="257"/>
        <end position="270"/>
    </location>
</feature>
<feature type="region of interest" description="Disordered" evidence="1">
    <location>
        <begin position="190"/>
        <end position="270"/>
    </location>
</feature>
<dbReference type="Proteomes" id="UP001338125">
    <property type="component" value="Unassembled WGS sequence"/>
</dbReference>
<feature type="compositionally biased region" description="Pro residues" evidence="1">
    <location>
        <begin position="215"/>
        <end position="243"/>
    </location>
</feature>
<proteinExistence type="predicted"/>
<name>A0ABR0SAJ9_9HYPO</name>
<reference evidence="2 3" key="1">
    <citation type="submission" date="2024-01" db="EMBL/GenBank/DDBJ databases">
        <title>Complete genome of Cladobotryum mycophilum ATHUM6906.</title>
        <authorList>
            <person name="Christinaki A.C."/>
            <person name="Myridakis A.I."/>
            <person name="Kouvelis V.N."/>
        </authorList>
    </citation>
    <scope>NUCLEOTIDE SEQUENCE [LARGE SCALE GENOMIC DNA]</scope>
    <source>
        <strain evidence="2 3">ATHUM6906</strain>
    </source>
</reference>
<dbReference type="EMBL" id="JAVFKD010000015">
    <property type="protein sequence ID" value="KAK5989186.1"/>
    <property type="molecule type" value="Genomic_DNA"/>
</dbReference>
<protein>
    <submittedName>
        <fullName evidence="2">Uncharacterized protein</fullName>
    </submittedName>
</protein>
<feature type="compositionally biased region" description="Pro residues" evidence="1">
    <location>
        <begin position="156"/>
        <end position="178"/>
    </location>
</feature>